<keyword evidence="1" id="KW-0732">Signal</keyword>
<reference evidence="2" key="1">
    <citation type="submission" date="2023-06" db="EMBL/GenBank/DDBJ databases">
        <authorList>
            <consortium name="Lawrence Berkeley National Laboratory"/>
            <person name="Ahrendt S."/>
            <person name="Sahu N."/>
            <person name="Indic B."/>
            <person name="Wong-Bajracharya J."/>
            <person name="Merenyi Z."/>
            <person name="Ke H.-M."/>
            <person name="Monk M."/>
            <person name="Kocsube S."/>
            <person name="Drula E."/>
            <person name="Lipzen A."/>
            <person name="Balint B."/>
            <person name="Henrissat B."/>
            <person name="Andreopoulos B."/>
            <person name="Martin F.M."/>
            <person name="Harder C.B."/>
            <person name="Rigling D."/>
            <person name="Ford K.L."/>
            <person name="Foster G.D."/>
            <person name="Pangilinan J."/>
            <person name="Papanicolaou A."/>
            <person name="Barry K."/>
            <person name="LaButti K."/>
            <person name="Viragh M."/>
            <person name="Koriabine M."/>
            <person name="Yan M."/>
            <person name="Riley R."/>
            <person name="Champramary S."/>
            <person name="Plett K.L."/>
            <person name="Tsai I.J."/>
            <person name="Slot J."/>
            <person name="Sipos G."/>
            <person name="Plett J."/>
            <person name="Nagy L.G."/>
            <person name="Grigoriev I.V."/>
        </authorList>
    </citation>
    <scope>NUCLEOTIDE SEQUENCE</scope>
    <source>
        <strain evidence="2">CCBAS 213</strain>
    </source>
</reference>
<evidence type="ECO:0008006" key="4">
    <source>
        <dbReference type="Google" id="ProtNLM"/>
    </source>
</evidence>
<gene>
    <name evidence="2" type="ORF">EV420DRAFT_841607</name>
</gene>
<keyword evidence="3" id="KW-1185">Reference proteome</keyword>
<dbReference type="GeneID" id="85367215"/>
<sequence>MQLGGRVWTVLANWTVLLRIMPRISSQFVRLTHRACARLGFAEFAFESITLSILIPRTIIGRNSPRFRHQLTTTRDCTIQRYWRPCGVLLWIPQQGGMSSWWDKRRSRVLPSR</sequence>
<proteinExistence type="predicted"/>
<dbReference type="EMBL" id="JAUEPS010000041">
    <property type="protein sequence ID" value="KAK0448403.1"/>
    <property type="molecule type" value="Genomic_DNA"/>
</dbReference>
<name>A0AA39JT93_ARMTA</name>
<dbReference type="RefSeq" id="XP_060326508.1">
    <property type="nucleotide sequence ID" value="XM_060483667.1"/>
</dbReference>
<protein>
    <recommendedName>
        <fullName evidence="4">Secreted protein</fullName>
    </recommendedName>
</protein>
<comment type="caution">
    <text evidence="2">The sequence shown here is derived from an EMBL/GenBank/DDBJ whole genome shotgun (WGS) entry which is preliminary data.</text>
</comment>
<evidence type="ECO:0000256" key="1">
    <source>
        <dbReference type="SAM" id="SignalP"/>
    </source>
</evidence>
<organism evidence="2 3">
    <name type="scientific">Armillaria tabescens</name>
    <name type="common">Ringless honey mushroom</name>
    <name type="synonym">Agaricus tabescens</name>
    <dbReference type="NCBI Taxonomy" id="1929756"/>
    <lineage>
        <taxon>Eukaryota</taxon>
        <taxon>Fungi</taxon>
        <taxon>Dikarya</taxon>
        <taxon>Basidiomycota</taxon>
        <taxon>Agaricomycotina</taxon>
        <taxon>Agaricomycetes</taxon>
        <taxon>Agaricomycetidae</taxon>
        <taxon>Agaricales</taxon>
        <taxon>Marasmiineae</taxon>
        <taxon>Physalacriaceae</taxon>
        <taxon>Desarmillaria</taxon>
    </lineage>
</organism>
<feature type="signal peptide" evidence="1">
    <location>
        <begin position="1"/>
        <end position="26"/>
    </location>
</feature>
<dbReference type="AlphaFoldDB" id="A0AA39JT93"/>
<accession>A0AA39JT93</accession>
<evidence type="ECO:0000313" key="3">
    <source>
        <dbReference type="Proteomes" id="UP001175211"/>
    </source>
</evidence>
<dbReference type="Proteomes" id="UP001175211">
    <property type="component" value="Unassembled WGS sequence"/>
</dbReference>
<evidence type="ECO:0000313" key="2">
    <source>
        <dbReference type="EMBL" id="KAK0448403.1"/>
    </source>
</evidence>
<feature type="chain" id="PRO_5041200460" description="Secreted protein" evidence="1">
    <location>
        <begin position="27"/>
        <end position="113"/>
    </location>
</feature>